<evidence type="ECO:0000256" key="1">
    <source>
        <dbReference type="SAM" id="Phobius"/>
    </source>
</evidence>
<dbReference type="Proteomes" id="UP001501410">
    <property type="component" value="Unassembled WGS sequence"/>
</dbReference>
<dbReference type="InterPro" id="IPR010559">
    <property type="entry name" value="Sig_transdc_His_kin_internal"/>
</dbReference>
<keyword evidence="1" id="KW-0812">Transmembrane</keyword>
<keyword evidence="3" id="KW-0418">Kinase</keyword>
<dbReference type="InterPro" id="IPR050640">
    <property type="entry name" value="Bact_2-comp_sensor_kinase"/>
</dbReference>
<accession>A0ABP8MJU6</accession>
<dbReference type="InterPro" id="IPR011110">
    <property type="entry name" value="Reg_prop"/>
</dbReference>
<dbReference type="GO" id="GO:0016301">
    <property type="term" value="F:kinase activity"/>
    <property type="evidence" value="ECO:0007669"/>
    <property type="project" value="UniProtKB-KW"/>
</dbReference>
<sequence>MLHYTINNGLASNTIYDIYKDPKGLFWLGTDKGISRFNGLTFENFTTADGLSDNECFFFRPDQCGRLWIGTYNGHLCFYKNGTFYNEKNTPWLKLPFVFTHTTDIVINKDTSISFFFKEDHPIVEIKDQKVTILNSESIPLKYKYYLNTFKYARKVSDHRYLLIYKTEALIFNFRTGRVEKEVPIYPRVKNVTFKQGRLILILENDDLYTIDDAITLNKVTHYNNSKNAVLNQLLCNETDTFFVANSGIEGNNGQRFEEVSSAFSAIVDKKLLLVGTAADGLFLFDLDHKIRNKLYPKPEGRIDHAQFVNDELLLLDKRKAVSIYQRPSFQKIKSIDVHQFSQLIPTLNFIRNNYFYSLCRDTNYRISLATDHPKPEIIEDLDFNTSINYYADRDTDLVTEIRHKIVRLDVHDLEKKRLITVKAHFGIGEPLISLFGFAERDDKTIWVSTAERIYQIRSDNFVPQPQFGNLAFREMVFMKQYLVGISDGNRLVVCRDHDERSVSADTLDNNGCVWNKFLKLNDSTLFITTNNYPRLLRFFSRSGKNSFRIRTLDNPFIPYQPDYVTATDSGLMMFAKGEMFLFPDKYLAQQKTMPGVHFTYITSGNRKIPVTDTIALSFNDAQDLKIKFQPVSFFNTVLTYEYAILSGNKKGKWVSIQGEELNLIKLFFGNHIIKVRAKTLSGEYSIEAVFVLKVNKPWWAQWWFLICCLAALVILVSLAARWNIKRRLRKKENEVRFLISEYRSLNALMNPHFVFNSLNSLQSMVNNHETAPASRYIRIFSNLLRQNMHNMTHDLIPITKEIDLIENYLKLEKLRFKEKLNYTINIDPDADLTDIRIPPLLIQPLVENAIKHGIWPQDSKDAKLEIDVNEEHDRICVRIRHNGAPLGTAVKSDTSHESYAVENIRQRIDHLNRIHRLEITYSIYNIEKNEAITGVECMLCIPGFPQQSEPTPPDKE</sequence>
<dbReference type="EMBL" id="BAABEZ010000004">
    <property type="protein sequence ID" value="GAA4450649.1"/>
    <property type="molecule type" value="Genomic_DNA"/>
</dbReference>
<dbReference type="Gene3D" id="2.60.40.10">
    <property type="entry name" value="Immunoglobulins"/>
    <property type="match status" value="1"/>
</dbReference>
<dbReference type="PANTHER" id="PTHR34220:SF7">
    <property type="entry name" value="SENSOR HISTIDINE KINASE YPDA"/>
    <property type="match status" value="1"/>
</dbReference>
<evidence type="ECO:0000313" key="3">
    <source>
        <dbReference type="EMBL" id="GAA4450649.1"/>
    </source>
</evidence>
<protein>
    <submittedName>
        <fullName evidence="3">Histidine kinase</fullName>
    </submittedName>
</protein>
<dbReference type="InterPro" id="IPR036890">
    <property type="entry name" value="HATPase_C_sf"/>
</dbReference>
<dbReference type="InterPro" id="IPR015943">
    <property type="entry name" value="WD40/YVTN_repeat-like_dom_sf"/>
</dbReference>
<dbReference type="PANTHER" id="PTHR34220">
    <property type="entry name" value="SENSOR HISTIDINE KINASE YPDA"/>
    <property type="match status" value="1"/>
</dbReference>
<evidence type="ECO:0000259" key="2">
    <source>
        <dbReference type="Pfam" id="PF06580"/>
    </source>
</evidence>
<proteinExistence type="predicted"/>
<keyword evidence="4" id="KW-1185">Reference proteome</keyword>
<dbReference type="SUPFAM" id="SSF50978">
    <property type="entry name" value="WD40 repeat-like"/>
    <property type="match status" value="1"/>
</dbReference>
<dbReference type="RefSeq" id="WP_344822718.1">
    <property type="nucleotide sequence ID" value="NZ_BAABEZ010000004.1"/>
</dbReference>
<keyword evidence="1" id="KW-1133">Transmembrane helix</keyword>
<comment type="caution">
    <text evidence="3">The sequence shown here is derived from an EMBL/GenBank/DDBJ whole genome shotgun (WGS) entry which is preliminary data.</text>
</comment>
<dbReference type="SUPFAM" id="SSF55874">
    <property type="entry name" value="ATPase domain of HSP90 chaperone/DNA topoisomerase II/histidine kinase"/>
    <property type="match status" value="1"/>
</dbReference>
<evidence type="ECO:0000313" key="4">
    <source>
        <dbReference type="Proteomes" id="UP001501410"/>
    </source>
</evidence>
<dbReference type="InterPro" id="IPR013783">
    <property type="entry name" value="Ig-like_fold"/>
</dbReference>
<reference evidence="4" key="1">
    <citation type="journal article" date="2019" name="Int. J. Syst. Evol. Microbiol.">
        <title>The Global Catalogue of Microorganisms (GCM) 10K type strain sequencing project: providing services to taxonomists for standard genome sequencing and annotation.</title>
        <authorList>
            <consortium name="The Broad Institute Genomics Platform"/>
            <consortium name="The Broad Institute Genome Sequencing Center for Infectious Disease"/>
            <person name="Wu L."/>
            <person name="Ma J."/>
        </authorList>
    </citation>
    <scope>NUCLEOTIDE SEQUENCE [LARGE SCALE GENOMIC DNA]</scope>
    <source>
        <strain evidence="4">JCM 31921</strain>
    </source>
</reference>
<keyword evidence="1" id="KW-0472">Membrane</keyword>
<feature type="domain" description="Signal transduction histidine kinase internal region" evidence="2">
    <location>
        <begin position="742"/>
        <end position="821"/>
    </location>
</feature>
<dbReference type="InterPro" id="IPR036322">
    <property type="entry name" value="WD40_repeat_dom_sf"/>
</dbReference>
<feature type="transmembrane region" description="Helical" evidence="1">
    <location>
        <begin position="703"/>
        <end position="723"/>
    </location>
</feature>
<name>A0ABP8MJU6_9BACT</name>
<dbReference type="Pfam" id="PF06580">
    <property type="entry name" value="His_kinase"/>
    <property type="match status" value="1"/>
</dbReference>
<dbReference type="Gene3D" id="3.30.565.10">
    <property type="entry name" value="Histidine kinase-like ATPase, C-terminal domain"/>
    <property type="match status" value="1"/>
</dbReference>
<organism evidence="3 4">
    <name type="scientific">Rurimicrobium arvi</name>
    <dbReference type="NCBI Taxonomy" id="2049916"/>
    <lineage>
        <taxon>Bacteria</taxon>
        <taxon>Pseudomonadati</taxon>
        <taxon>Bacteroidota</taxon>
        <taxon>Chitinophagia</taxon>
        <taxon>Chitinophagales</taxon>
        <taxon>Chitinophagaceae</taxon>
        <taxon>Rurimicrobium</taxon>
    </lineage>
</organism>
<dbReference type="Pfam" id="PF07494">
    <property type="entry name" value="Reg_prop"/>
    <property type="match status" value="1"/>
</dbReference>
<gene>
    <name evidence="3" type="ORF">GCM10023092_06890</name>
</gene>
<keyword evidence="3" id="KW-0808">Transferase</keyword>
<dbReference type="Gene3D" id="2.130.10.10">
    <property type="entry name" value="YVTN repeat-like/Quinoprotein amine dehydrogenase"/>
    <property type="match status" value="1"/>
</dbReference>